<accession>A0A9X3X432</accession>
<dbReference type="EMBL" id="JAGTJJ010000017">
    <property type="protein sequence ID" value="MDC3983889.1"/>
    <property type="molecule type" value="Genomic_DNA"/>
</dbReference>
<evidence type="ECO:0000256" key="1">
    <source>
        <dbReference type="SAM" id="MobiDB-lite"/>
    </source>
</evidence>
<evidence type="ECO:0000313" key="2">
    <source>
        <dbReference type="EMBL" id="MDC3983889.1"/>
    </source>
</evidence>
<name>A0A9X3X432_9BACT</name>
<dbReference type="AlphaFoldDB" id="A0A9X3X432"/>
<proteinExistence type="predicted"/>
<sequence>MGAPGAKRGDRIVGVDTHVLLVPSPGGPVPTPTPMPFGGTLDKDLASSVFLEDQPAAMVGSGASNAPPHVPAAGPFQKTPSNEGAVEQGSGSVFIEDRPAARVGDPATTCNDPADAPNGMVVGGGTVLIGD</sequence>
<gene>
    <name evidence="2" type="ORF">KEG57_25490</name>
</gene>
<comment type="caution">
    <text evidence="2">The sequence shown here is derived from an EMBL/GenBank/DDBJ whole genome shotgun (WGS) entry which is preliminary data.</text>
</comment>
<keyword evidence="3" id="KW-1185">Reference proteome</keyword>
<dbReference type="InterPro" id="IPR008727">
    <property type="entry name" value="PAAR_motif"/>
</dbReference>
<dbReference type="Gene3D" id="2.60.200.60">
    <property type="match status" value="1"/>
</dbReference>
<dbReference type="RefSeq" id="WP_272428876.1">
    <property type="nucleotide sequence ID" value="NZ_JAGTJJ010000017.1"/>
</dbReference>
<organism evidence="2 3">
    <name type="scientific">Polyangium jinanense</name>
    <dbReference type="NCBI Taxonomy" id="2829994"/>
    <lineage>
        <taxon>Bacteria</taxon>
        <taxon>Pseudomonadati</taxon>
        <taxon>Myxococcota</taxon>
        <taxon>Polyangia</taxon>
        <taxon>Polyangiales</taxon>
        <taxon>Polyangiaceae</taxon>
        <taxon>Polyangium</taxon>
    </lineage>
</organism>
<evidence type="ECO:0000313" key="3">
    <source>
        <dbReference type="Proteomes" id="UP001151081"/>
    </source>
</evidence>
<protein>
    <submittedName>
        <fullName evidence="2">PAAR domain-containing protein</fullName>
    </submittedName>
</protein>
<dbReference type="Pfam" id="PF05488">
    <property type="entry name" value="PAAR_motif"/>
    <property type="match status" value="1"/>
</dbReference>
<dbReference type="CDD" id="cd14740">
    <property type="entry name" value="PAAR_4"/>
    <property type="match status" value="1"/>
</dbReference>
<feature type="region of interest" description="Disordered" evidence="1">
    <location>
        <begin position="58"/>
        <end position="91"/>
    </location>
</feature>
<reference evidence="2 3" key="1">
    <citation type="submission" date="2021-04" db="EMBL/GenBank/DDBJ databases">
        <title>Genome analysis of Polyangium sp.</title>
        <authorList>
            <person name="Li Y."/>
            <person name="Wang J."/>
        </authorList>
    </citation>
    <scope>NUCLEOTIDE SEQUENCE [LARGE SCALE GENOMIC DNA]</scope>
    <source>
        <strain evidence="2 3">SDU14</strain>
    </source>
</reference>
<dbReference type="Proteomes" id="UP001151081">
    <property type="component" value="Unassembled WGS sequence"/>
</dbReference>